<keyword evidence="2" id="KW-1185">Reference proteome</keyword>
<protein>
    <submittedName>
        <fullName evidence="1">Uncharacterized protein</fullName>
    </submittedName>
</protein>
<sequence>MSLTKLSNCQGLSGLGSLLQNIKLAQETKKMFGLPLSRMSAFERKQHLDGMCELHEASSGAEYGLEKSLIVKEVSERWTAFWSSLDKIMQEVEQEYEHAVRNGIANVTSEDEERLVSAVSVRKVIVLSRFEDVRRLFDDKMSESVYLEQVDLDAKDIDGIMKDVKKELDSLPAGAVDTVTGKSKSVVVEEYFKALKKASLDVRGLVDRFGGVSSKIESVVGSLKSKVASLQAVLKRYSPDPMDVARSISLIDDERRAHEMWDDVMSNMYINKNRRG</sequence>
<reference evidence="1 2" key="1">
    <citation type="submission" date="2019-08" db="EMBL/GenBank/DDBJ databases">
        <title>Highly reduced genomes of protist endosymbionts show evolutionary convergence.</title>
        <authorList>
            <person name="George E."/>
            <person name="Husnik F."/>
            <person name="Tashyreva D."/>
            <person name="Prokopchuk G."/>
            <person name="Horak A."/>
            <person name="Kwong W.K."/>
            <person name="Lukes J."/>
            <person name="Keeling P.J."/>
        </authorList>
    </citation>
    <scope>NUCLEOTIDE SEQUENCE [LARGE SCALE GENOMIC DNA]</scope>
    <source>
        <strain evidence="1">1621</strain>
    </source>
</reference>
<dbReference type="EMBL" id="CP043312">
    <property type="protein sequence ID" value="QEK39853.1"/>
    <property type="molecule type" value="Genomic_DNA"/>
</dbReference>
<dbReference type="Proteomes" id="UP000323844">
    <property type="component" value="Chromosome"/>
</dbReference>
<evidence type="ECO:0000313" key="1">
    <source>
        <dbReference type="EMBL" id="QEK39853.1"/>
    </source>
</evidence>
<name>A0A5C0UJX9_9RICK</name>
<gene>
    <name evidence="1" type="ORF">FZC37_02895</name>
</gene>
<dbReference type="AlphaFoldDB" id="A0A5C0UJX9"/>
<dbReference type="KEGG" id="snay:FZC37_02895"/>
<proteinExistence type="predicted"/>
<dbReference type="RefSeq" id="WP_148952214.1">
    <property type="nucleotide sequence ID" value="NZ_CP043312.1"/>
</dbReference>
<evidence type="ECO:0000313" key="2">
    <source>
        <dbReference type="Proteomes" id="UP000323844"/>
    </source>
</evidence>
<accession>A0A5C0UJX9</accession>
<organism evidence="1 2">
    <name type="scientific">Candidatus Sneabacter namystus</name>
    <dbReference type="NCBI Taxonomy" id="2601646"/>
    <lineage>
        <taxon>Bacteria</taxon>
        <taxon>Pseudomonadati</taxon>
        <taxon>Pseudomonadota</taxon>
        <taxon>Alphaproteobacteria</taxon>
        <taxon>Rickettsiales</taxon>
        <taxon>Rickettsiaceae</taxon>
        <taxon>Rickettsieae</taxon>
        <taxon>Candidatus Sneabacter</taxon>
    </lineage>
</organism>